<keyword evidence="5 16" id="KW-0328">Glycosyltransferase</keyword>
<evidence type="ECO:0000256" key="14">
    <source>
        <dbReference type="ARBA" id="ARBA00047667"/>
    </source>
</evidence>
<keyword evidence="13" id="KW-0325">Glycoprotein</keyword>
<name>A0AAV3A3P3_PYXAD</name>
<organism evidence="17 18">
    <name type="scientific">Pyxicephalus adspersus</name>
    <name type="common">African bullfrog</name>
    <dbReference type="NCBI Taxonomy" id="30357"/>
    <lineage>
        <taxon>Eukaryota</taxon>
        <taxon>Metazoa</taxon>
        <taxon>Chordata</taxon>
        <taxon>Craniata</taxon>
        <taxon>Vertebrata</taxon>
        <taxon>Euteleostomi</taxon>
        <taxon>Amphibia</taxon>
        <taxon>Batrachia</taxon>
        <taxon>Anura</taxon>
        <taxon>Neobatrachia</taxon>
        <taxon>Ranoidea</taxon>
        <taxon>Pyxicephalidae</taxon>
        <taxon>Pyxicephalinae</taxon>
        <taxon>Pyxicephalus</taxon>
    </lineage>
</organism>
<evidence type="ECO:0000313" key="18">
    <source>
        <dbReference type="Proteomes" id="UP001181693"/>
    </source>
</evidence>
<dbReference type="EC" id="2.4.1.-" evidence="16"/>
<keyword evidence="10" id="KW-1133">Transmembrane helix</keyword>
<gene>
    <name evidence="17" type="ORF">GDO54_014709</name>
</gene>
<dbReference type="Gene3D" id="3.90.550.50">
    <property type="match status" value="1"/>
</dbReference>
<comment type="catalytic activity">
    <reaction evidence="14">
        <text>3-O-(N-acetyl-beta-D-glucosaminyl-(1-&gt;4)-alpha-D-mannosyl)-L-threonyl-[protein] + UDP-N-acetyl-alpha-D-galactosamine = 3-O-[beta-D-GalNAc-(1-&gt;3)-beta-D-GlcNAc-(1-&gt;4)-alpha-D-Man]-L-Thr-[protein] + UDP + H(+)</text>
        <dbReference type="Rhea" id="RHEA:37667"/>
        <dbReference type="Rhea" id="RHEA-COMP:13308"/>
        <dbReference type="Rhea" id="RHEA-COMP:13618"/>
        <dbReference type="ChEBI" id="CHEBI:15378"/>
        <dbReference type="ChEBI" id="CHEBI:58223"/>
        <dbReference type="ChEBI" id="CHEBI:67138"/>
        <dbReference type="ChEBI" id="CHEBI:136709"/>
        <dbReference type="ChEBI" id="CHEBI:137540"/>
        <dbReference type="EC" id="2.4.1.313"/>
    </reaction>
</comment>
<dbReference type="FunFam" id="3.90.550.50:FF:000013">
    <property type="entry name" value="Hexosyltransferase"/>
    <property type="match status" value="1"/>
</dbReference>
<comment type="function">
    <text evidence="15">Beta-1,3-N-acetylgalactosaminyltransferase that synthesizes a unique carbohydrate structure, GalNAc-beta-1-3GlcNAc, on N- and O-glycans. Has no galactose nor galactosaminyl transferase activity toward any acceptor substrate. Involved in alpha-dystroglycan (dag1) glycosylation.</text>
</comment>
<evidence type="ECO:0000256" key="9">
    <source>
        <dbReference type="ARBA" id="ARBA00022968"/>
    </source>
</evidence>
<dbReference type="Proteomes" id="UP001181693">
    <property type="component" value="Unassembled WGS sequence"/>
</dbReference>
<keyword evidence="18" id="KW-1185">Reference proteome</keyword>
<keyword evidence="8" id="KW-0256">Endoplasmic reticulum</keyword>
<evidence type="ECO:0000256" key="2">
    <source>
        <dbReference type="ARBA" id="ARBA00004323"/>
    </source>
</evidence>
<comment type="caution">
    <text evidence="17">The sequence shown here is derived from an EMBL/GenBank/DDBJ whole genome shotgun (WGS) entry which is preliminary data.</text>
</comment>
<dbReference type="GO" id="GO:0005783">
    <property type="term" value="C:endoplasmic reticulum"/>
    <property type="evidence" value="ECO:0007669"/>
    <property type="project" value="UniProtKB-SubCell"/>
</dbReference>
<accession>A0AAV3A3P3</accession>
<evidence type="ECO:0000256" key="6">
    <source>
        <dbReference type="ARBA" id="ARBA00022679"/>
    </source>
</evidence>
<dbReference type="AlphaFoldDB" id="A0AAV3A3P3"/>
<comment type="pathway">
    <text evidence="3">Protein modification; protein glycosylation.</text>
</comment>
<evidence type="ECO:0000256" key="8">
    <source>
        <dbReference type="ARBA" id="ARBA00022824"/>
    </source>
</evidence>
<protein>
    <recommendedName>
        <fullName evidence="16">Hexosyltransferase</fullName>
        <ecNumber evidence="16">2.4.1.-</ecNumber>
    </recommendedName>
</protein>
<dbReference type="GO" id="GO:0000139">
    <property type="term" value="C:Golgi membrane"/>
    <property type="evidence" value="ECO:0007669"/>
    <property type="project" value="UniProtKB-SubCell"/>
</dbReference>
<keyword evidence="6" id="KW-0808">Transferase</keyword>
<evidence type="ECO:0000256" key="13">
    <source>
        <dbReference type="ARBA" id="ARBA00023180"/>
    </source>
</evidence>
<evidence type="ECO:0000256" key="5">
    <source>
        <dbReference type="ARBA" id="ARBA00022676"/>
    </source>
</evidence>
<dbReference type="GO" id="GO:0008194">
    <property type="term" value="F:UDP-glycosyltransferase activity"/>
    <property type="evidence" value="ECO:0007669"/>
    <property type="project" value="TreeGrafter"/>
</dbReference>
<evidence type="ECO:0000256" key="15">
    <source>
        <dbReference type="ARBA" id="ARBA00058164"/>
    </source>
</evidence>
<comment type="similarity">
    <text evidence="4 16">Belongs to the glycosyltransferase 31 family.</text>
</comment>
<evidence type="ECO:0000256" key="1">
    <source>
        <dbReference type="ARBA" id="ARBA00004240"/>
    </source>
</evidence>
<evidence type="ECO:0000256" key="10">
    <source>
        <dbReference type="ARBA" id="ARBA00022989"/>
    </source>
</evidence>
<keyword evidence="7" id="KW-0812">Transmembrane</keyword>
<sequence>MRRLLLLLVCPGVVGLLLQLWLFSTPHHPLVIGILSARQHRPLRDTIRNTWGSRGHRQPLLRFIVGSKPCLVPPEDREDPYSCHLLNITSPTLHREIPAFTGPQPSSSTHYQLSVTFRVLHPIIITRLGAWCPGTTRNFSVRLFQAEHEEPLCGARFTPLSPGTPSRVSPNIPRASVWLQSPNPESPAEICYKPVEQFILPEGFHGTIRWDSHDPEGLPMWGVHQVTLNSGGGVLHLVTAEEGLLPYDFSQGVEGIAGGFIYSIHDGDALLHHLHTRPQRLEEYGATLRAEESDLRAESDTHGDLVFVDLVDTYRNVPRKLLLFYRWLVDSVDFDFLLKTDDDCFIDLDNVFRALEAKELKGPNAWWGNFRLNWGVDRTGKWQELEYLSPAYPPFTCGSGYVISQDIVRWLADNAHRLKTYQGEDVSMGIWMSAIGPRRYQDERWLCEKTCQGGMLSSPQYSPQELAELWQQKERCGKSCGCPNR</sequence>
<proteinExistence type="inferred from homology"/>
<dbReference type="GO" id="GO:0016758">
    <property type="term" value="F:hexosyltransferase activity"/>
    <property type="evidence" value="ECO:0007669"/>
    <property type="project" value="InterPro"/>
</dbReference>
<evidence type="ECO:0000256" key="12">
    <source>
        <dbReference type="ARBA" id="ARBA00023136"/>
    </source>
</evidence>
<evidence type="ECO:0000256" key="3">
    <source>
        <dbReference type="ARBA" id="ARBA00004922"/>
    </source>
</evidence>
<reference evidence="17" key="1">
    <citation type="thesis" date="2020" institute="ProQuest LLC" country="789 East Eisenhower Parkway, Ann Arbor, MI, USA">
        <title>Comparative Genomics and Chromosome Evolution.</title>
        <authorList>
            <person name="Mudd A.B."/>
        </authorList>
    </citation>
    <scope>NUCLEOTIDE SEQUENCE</scope>
    <source>
        <strain evidence="17">1538</strain>
        <tissue evidence="17">Blood</tissue>
    </source>
</reference>
<evidence type="ECO:0000256" key="11">
    <source>
        <dbReference type="ARBA" id="ARBA00023034"/>
    </source>
</evidence>
<evidence type="ECO:0000313" key="17">
    <source>
        <dbReference type="EMBL" id="DBA23831.1"/>
    </source>
</evidence>
<dbReference type="InterPro" id="IPR002659">
    <property type="entry name" value="Glyco_trans_31"/>
</dbReference>
<keyword evidence="11 16" id="KW-0333">Golgi apparatus</keyword>
<dbReference type="PANTHER" id="PTHR11214">
    <property type="entry name" value="BETA-1,3-N-ACETYLGLUCOSAMINYLTRANSFERASE"/>
    <property type="match status" value="1"/>
</dbReference>
<evidence type="ECO:0000256" key="4">
    <source>
        <dbReference type="ARBA" id="ARBA00008661"/>
    </source>
</evidence>
<keyword evidence="9" id="KW-0735">Signal-anchor</keyword>
<dbReference type="GO" id="GO:0006493">
    <property type="term" value="P:protein O-linked glycosylation"/>
    <property type="evidence" value="ECO:0007669"/>
    <property type="project" value="TreeGrafter"/>
</dbReference>
<dbReference type="PANTHER" id="PTHR11214:SF219">
    <property type="entry name" value="UDP-GALNAC:BETA-1,3-N-ACETYLGALACTOSAMINYLTRANSFERASE 2"/>
    <property type="match status" value="1"/>
</dbReference>
<comment type="subcellular location">
    <subcellularLocation>
        <location evidence="1">Endoplasmic reticulum</location>
    </subcellularLocation>
    <subcellularLocation>
        <location evidence="2 16">Golgi apparatus membrane</location>
        <topology evidence="2 16">Single-pass type II membrane protein</topology>
    </subcellularLocation>
</comment>
<evidence type="ECO:0000256" key="16">
    <source>
        <dbReference type="RuleBase" id="RU363063"/>
    </source>
</evidence>
<dbReference type="Pfam" id="PF01762">
    <property type="entry name" value="Galactosyl_T"/>
    <property type="match status" value="1"/>
</dbReference>
<evidence type="ECO:0000256" key="7">
    <source>
        <dbReference type="ARBA" id="ARBA00022692"/>
    </source>
</evidence>
<dbReference type="EMBL" id="DYDO01000006">
    <property type="protein sequence ID" value="DBA23831.1"/>
    <property type="molecule type" value="Genomic_DNA"/>
</dbReference>
<keyword evidence="12" id="KW-0472">Membrane</keyword>